<feature type="transmembrane region" description="Helical" evidence="8">
    <location>
        <begin position="415"/>
        <end position="436"/>
    </location>
</feature>
<accession>A0A9P7JCN9</accession>
<dbReference type="InterPro" id="IPR004841">
    <property type="entry name" value="AA-permease/SLC12A_dom"/>
</dbReference>
<evidence type="ECO:0000256" key="7">
    <source>
        <dbReference type="SAM" id="MobiDB-lite"/>
    </source>
</evidence>
<dbReference type="Pfam" id="PF00324">
    <property type="entry name" value="AA_permease"/>
    <property type="match status" value="1"/>
</dbReference>
<reference evidence="10" key="1">
    <citation type="journal article" date="2020" name="New Phytol.">
        <title>Comparative genomics reveals dynamic genome evolution in host specialist ectomycorrhizal fungi.</title>
        <authorList>
            <person name="Lofgren L.A."/>
            <person name="Nguyen N.H."/>
            <person name="Vilgalys R."/>
            <person name="Ruytinx J."/>
            <person name="Liao H.L."/>
            <person name="Branco S."/>
            <person name="Kuo A."/>
            <person name="LaButti K."/>
            <person name="Lipzen A."/>
            <person name="Andreopoulos W."/>
            <person name="Pangilinan J."/>
            <person name="Riley R."/>
            <person name="Hundley H."/>
            <person name="Na H."/>
            <person name="Barry K."/>
            <person name="Grigoriev I.V."/>
            <person name="Stajich J.E."/>
            <person name="Kennedy P.G."/>
        </authorList>
    </citation>
    <scope>NUCLEOTIDE SEQUENCE</scope>
    <source>
        <strain evidence="10">MN1</strain>
    </source>
</reference>
<keyword evidence="2" id="KW-0813">Transport</keyword>
<dbReference type="PROSITE" id="PS00218">
    <property type="entry name" value="AMINO_ACID_PERMEASE_1"/>
    <property type="match status" value="1"/>
</dbReference>
<dbReference type="PANTHER" id="PTHR43341">
    <property type="entry name" value="AMINO ACID PERMEASE"/>
    <property type="match status" value="1"/>
</dbReference>
<keyword evidence="4" id="KW-0029">Amino-acid transport</keyword>
<dbReference type="Gene3D" id="1.20.1740.10">
    <property type="entry name" value="Amino acid/polyamine transporter I"/>
    <property type="match status" value="1"/>
</dbReference>
<feature type="transmembrane region" description="Helical" evidence="8">
    <location>
        <begin position="215"/>
        <end position="232"/>
    </location>
</feature>
<evidence type="ECO:0000313" key="10">
    <source>
        <dbReference type="EMBL" id="KAG1814660.1"/>
    </source>
</evidence>
<feature type="transmembrane region" description="Helical" evidence="8">
    <location>
        <begin position="368"/>
        <end position="395"/>
    </location>
</feature>
<proteinExistence type="predicted"/>
<dbReference type="AlphaFoldDB" id="A0A9P7JCN9"/>
<evidence type="ECO:0000256" key="4">
    <source>
        <dbReference type="ARBA" id="ARBA00022970"/>
    </source>
</evidence>
<feature type="domain" description="Amino acid permease/ SLC12A" evidence="9">
    <location>
        <begin position="45"/>
        <end position="473"/>
    </location>
</feature>
<dbReference type="OrthoDB" id="10062876at2759"/>
<dbReference type="Proteomes" id="UP000807769">
    <property type="component" value="Unassembled WGS sequence"/>
</dbReference>
<evidence type="ECO:0000256" key="3">
    <source>
        <dbReference type="ARBA" id="ARBA00022692"/>
    </source>
</evidence>
<feature type="transmembrane region" description="Helical" evidence="8">
    <location>
        <begin position="46"/>
        <end position="67"/>
    </location>
</feature>
<feature type="transmembrane region" description="Helical" evidence="8">
    <location>
        <begin position="298"/>
        <end position="318"/>
    </location>
</feature>
<comment type="caution">
    <text evidence="10">The sequence shown here is derived from an EMBL/GenBank/DDBJ whole genome shotgun (WGS) entry which is preliminary data.</text>
</comment>
<protein>
    <submittedName>
        <fullName evidence="10">Amino acid permease</fullName>
    </submittedName>
</protein>
<evidence type="ECO:0000256" key="5">
    <source>
        <dbReference type="ARBA" id="ARBA00022989"/>
    </source>
</evidence>
<dbReference type="InterPro" id="IPR004840">
    <property type="entry name" value="Amino_acid_permease_CS"/>
</dbReference>
<dbReference type="RefSeq" id="XP_041191996.1">
    <property type="nucleotide sequence ID" value="XM_041338409.1"/>
</dbReference>
<dbReference type="GO" id="GO:0015171">
    <property type="term" value="F:amino acid transmembrane transporter activity"/>
    <property type="evidence" value="ECO:0007669"/>
    <property type="project" value="TreeGrafter"/>
</dbReference>
<comment type="subcellular location">
    <subcellularLocation>
        <location evidence="1">Membrane</location>
        <topology evidence="1">Multi-pass membrane protein</topology>
    </subcellularLocation>
</comment>
<evidence type="ECO:0000256" key="1">
    <source>
        <dbReference type="ARBA" id="ARBA00004141"/>
    </source>
</evidence>
<dbReference type="InterPro" id="IPR050524">
    <property type="entry name" value="APC_YAT"/>
</dbReference>
<feature type="transmembrane region" description="Helical" evidence="8">
    <location>
        <begin position="118"/>
        <end position="143"/>
    </location>
</feature>
<dbReference type="GO" id="GO:0016020">
    <property type="term" value="C:membrane"/>
    <property type="evidence" value="ECO:0007669"/>
    <property type="project" value="UniProtKB-SubCell"/>
</dbReference>
<organism evidence="10 11">
    <name type="scientific">Suillus subaureus</name>
    <dbReference type="NCBI Taxonomy" id="48587"/>
    <lineage>
        <taxon>Eukaryota</taxon>
        <taxon>Fungi</taxon>
        <taxon>Dikarya</taxon>
        <taxon>Basidiomycota</taxon>
        <taxon>Agaricomycotina</taxon>
        <taxon>Agaricomycetes</taxon>
        <taxon>Agaricomycetidae</taxon>
        <taxon>Boletales</taxon>
        <taxon>Suillineae</taxon>
        <taxon>Suillaceae</taxon>
        <taxon>Suillus</taxon>
    </lineage>
</organism>
<evidence type="ECO:0000313" key="11">
    <source>
        <dbReference type="Proteomes" id="UP000807769"/>
    </source>
</evidence>
<feature type="transmembrane region" description="Helical" evidence="8">
    <location>
        <begin position="177"/>
        <end position="195"/>
    </location>
</feature>
<feature type="transmembrane region" description="Helical" evidence="8">
    <location>
        <begin position="448"/>
        <end position="466"/>
    </location>
</feature>
<keyword evidence="5 8" id="KW-1133">Transmembrane helix</keyword>
<evidence type="ECO:0000256" key="2">
    <source>
        <dbReference type="ARBA" id="ARBA00022448"/>
    </source>
</evidence>
<name>A0A9P7JCN9_9AGAM</name>
<keyword evidence="11" id="KW-1185">Reference proteome</keyword>
<keyword evidence="3 8" id="KW-0812">Transmembrane</keyword>
<dbReference type="EMBL" id="JABBWG010000020">
    <property type="protein sequence ID" value="KAG1814660.1"/>
    <property type="molecule type" value="Genomic_DNA"/>
</dbReference>
<feature type="transmembrane region" description="Helical" evidence="8">
    <location>
        <begin position="149"/>
        <end position="170"/>
    </location>
</feature>
<gene>
    <name evidence="10" type="ORF">BJ212DRAFT_1447503</name>
</gene>
<dbReference type="FunFam" id="1.20.1740.10:FF:000001">
    <property type="entry name" value="Amino acid permease"/>
    <property type="match status" value="1"/>
</dbReference>
<feature type="transmembrane region" description="Helical" evidence="8">
    <location>
        <begin position="73"/>
        <end position="97"/>
    </location>
</feature>
<feature type="transmembrane region" description="Helical" evidence="8">
    <location>
        <begin position="271"/>
        <end position="292"/>
    </location>
</feature>
<dbReference type="PANTHER" id="PTHR43341:SF20">
    <property type="entry name" value="AAT FAMILY AMINO ACID TRANSPORTER"/>
    <property type="match status" value="1"/>
</dbReference>
<dbReference type="PIRSF" id="PIRSF006060">
    <property type="entry name" value="AA_transporter"/>
    <property type="match status" value="1"/>
</dbReference>
<evidence type="ECO:0000259" key="9">
    <source>
        <dbReference type="Pfam" id="PF00324"/>
    </source>
</evidence>
<feature type="region of interest" description="Disordered" evidence="7">
    <location>
        <begin position="1"/>
        <end position="33"/>
    </location>
</feature>
<keyword evidence="6 8" id="KW-0472">Membrane</keyword>
<sequence length="511" mass="55459">MSSFSSPDKEKASEGDIGSAERASSNGSYTPPPDFRLHRELKNRHVAMISIGGVIGTGLFLGTGSALMNGGPLGLLLGYIFIGSICYCVMVTIGEMISYLPVAGGHIKLAERFVDPAFSFALGWNLWYNWTLSAAATIINFWHPGVNNAVWITMCLVVAVGINMSGVGVYGETEFMFASIKVVTIVGLIILGIVLDLGGGPNHDRIGFRYWKDPGLFVQFYGISGMTGRFLGWSRVVTQAAFAYAGSEVVAMAAAEAKNPRRNLPKAIRRVYIRLLLFYIGGVFVIGLAAGIKGLPAVINAALLTSAWSAASSDLYIASRGLYGLAASGNAPKIFLRTSRSGLPYVAVATCASFSLLAYMAVSTSSGMVFTWFSSMCATAGLTTWFGIGVIYLRFRKGFLAQGHKIIELPYSSRLQPFAAWWAVSASLLTLLFSAWEVFLRDNWSTATFMTNYLPVMLFPVLYTIAKIWKRVPVVKPDEMDFHSGIAEIEAMTHADVPPRNFVEAFWMAVS</sequence>
<feature type="transmembrane region" description="Helical" evidence="8">
    <location>
        <begin position="343"/>
        <end position="362"/>
    </location>
</feature>
<evidence type="ECO:0000256" key="6">
    <source>
        <dbReference type="ARBA" id="ARBA00023136"/>
    </source>
</evidence>
<dbReference type="GeneID" id="64632425"/>
<evidence type="ECO:0000256" key="8">
    <source>
        <dbReference type="SAM" id="Phobius"/>
    </source>
</evidence>